<evidence type="ECO:0000313" key="3">
    <source>
        <dbReference type="EnsemblPlants" id="AUR62042380-RA:cds"/>
    </source>
</evidence>
<feature type="domain" description="DUF668" evidence="1">
    <location>
        <begin position="333"/>
        <end position="424"/>
    </location>
</feature>
<dbReference type="EnsemblPlants" id="AUR62042380-RA">
    <property type="protein sequence ID" value="AUR62042380-RA:cds"/>
    <property type="gene ID" value="AUR62042380"/>
</dbReference>
<dbReference type="Proteomes" id="UP000596660">
    <property type="component" value="Unplaced"/>
</dbReference>
<proteinExistence type="predicted"/>
<sequence length="647" mass="74020">MLDTLGTIPWLSERHRRTKSNPTHDSDSRWIFCHEKPDILGILAFDTAKSMSRIVSLYKSLSDAEIFRLRKEVIRERGITFFISGDEGFLLTLACAERLEDLDQAANVVSRLGQKCSDYGLIRFLNVYKDLKNGHFDIHKLNNYGSREMEKSVEKMEKLISLTGELYGELEELTHMEASEKKLNDWKNNYSTHNTNYDLFDNKICNQRKLVRHLKEVSLWNYSYDKVVGIMAKMVCVLYARICMLFRPYIFILQQNKTINKRLYSDSIPKTTMSGPIHINPCPKKVPHMQFLSSDNSNVFVKEDVKLRLAIRHYNYHLINNNNKVFQAAPPSTVGGSGLVSRYASVVLLAERYFNSESLIGDQARESMYNMLPSSLKMYVRSKLRVAWREIENNNYDGDALTEGWRKAVGDMLEWLVPVAEKTIMWQAERNMEKQRFDSKPTVLLLQTLHYADLEKTEATLAEDAASQGKLVARNLHNNAIPYAYNLVLGARIRPAGGCVAGTKPAATWPSAGWLLPSSLGGHVHVPPRLAWKQMLNFSQWPAVELARTKESTIYQYSSSSVHEKLVEFTKHPNTKPAVLVRWDWAVFFDACAGCIKEKHYLGADCSAKMPMLRLALATQFLLFQRFKMRRLADNSRLIPLIVIGAS</sequence>
<feature type="domain" description="DUF3475" evidence="2">
    <location>
        <begin position="42"/>
        <end position="97"/>
    </location>
</feature>
<dbReference type="PANTHER" id="PTHR31371">
    <property type="entry name" value="BNAC09G50660D PROTEIN"/>
    <property type="match status" value="1"/>
</dbReference>
<evidence type="ECO:0000259" key="1">
    <source>
        <dbReference type="Pfam" id="PF05003"/>
    </source>
</evidence>
<dbReference type="PANTHER" id="PTHR31371:SF13">
    <property type="entry name" value="OS05G0457600 PROTEIN"/>
    <property type="match status" value="1"/>
</dbReference>
<reference evidence="3" key="1">
    <citation type="journal article" date="2017" name="Nature">
        <title>The genome of Chenopodium quinoa.</title>
        <authorList>
            <person name="Jarvis D.E."/>
            <person name="Ho Y.S."/>
            <person name="Lightfoot D.J."/>
            <person name="Schmoeckel S.M."/>
            <person name="Li B."/>
            <person name="Borm T.J.A."/>
            <person name="Ohyanagi H."/>
            <person name="Mineta K."/>
            <person name="Michell C.T."/>
            <person name="Saber N."/>
            <person name="Kharbatia N.M."/>
            <person name="Rupper R.R."/>
            <person name="Sharp A.R."/>
            <person name="Dally N."/>
            <person name="Boughton B.A."/>
            <person name="Woo Y.H."/>
            <person name="Gao G."/>
            <person name="Schijlen E.G.W.M."/>
            <person name="Guo X."/>
            <person name="Momin A.A."/>
            <person name="Negrao S."/>
            <person name="Al-Babili S."/>
            <person name="Gehring C."/>
            <person name="Roessner U."/>
            <person name="Jung C."/>
            <person name="Murphy K."/>
            <person name="Arold S.T."/>
            <person name="Gojobori T."/>
            <person name="van der Linden C.G."/>
            <person name="van Loo E.N."/>
            <person name="Jellen E.N."/>
            <person name="Maughan P.J."/>
            <person name="Tester M."/>
        </authorList>
    </citation>
    <scope>NUCLEOTIDE SEQUENCE [LARGE SCALE GENOMIC DNA]</scope>
    <source>
        <strain evidence="3">cv. PI 614886</strain>
    </source>
</reference>
<name>A0A803N929_CHEQI</name>
<protein>
    <submittedName>
        <fullName evidence="3">Uncharacterized protein</fullName>
    </submittedName>
</protein>
<reference evidence="3" key="2">
    <citation type="submission" date="2021-03" db="UniProtKB">
        <authorList>
            <consortium name="EnsemblPlants"/>
        </authorList>
    </citation>
    <scope>IDENTIFICATION</scope>
</reference>
<dbReference type="InterPro" id="IPR021864">
    <property type="entry name" value="DUF3475"/>
</dbReference>
<evidence type="ECO:0000313" key="4">
    <source>
        <dbReference type="Proteomes" id="UP000596660"/>
    </source>
</evidence>
<keyword evidence="4" id="KW-1185">Reference proteome</keyword>
<dbReference type="Gramene" id="AUR62042380-RA">
    <property type="protein sequence ID" value="AUR62042380-RA:cds"/>
    <property type="gene ID" value="AUR62042380"/>
</dbReference>
<accession>A0A803N929</accession>
<evidence type="ECO:0000259" key="2">
    <source>
        <dbReference type="Pfam" id="PF11961"/>
    </source>
</evidence>
<dbReference type="InterPro" id="IPR007700">
    <property type="entry name" value="DUF668"/>
</dbReference>
<organism evidence="3 4">
    <name type="scientific">Chenopodium quinoa</name>
    <name type="common">Quinoa</name>
    <dbReference type="NCBI Taxonomy" id="63459"/>
    <lineage>
        <taxon>Eukaryota</taxon>
        <taxon>Viridiplantae</taxon>
        <taxon>Streptophyta</taxon>
        <taxon>Embryophyta</taxon>
        <taxon>Tracheophyta</taxon>
        <taxon>Spermatophyta</taxon>
        <taxon>Magnoliopsida</taxon>
        <taxon>eudicotyledons</taxon>
        <taxon>Gunneridae</taxon>
        <taxon>Pentapetalae</taxon>
        <taxon>Caryophyllales</taxon>
        <taxon>Chenopodiaceae</taxon>
        <taxon>Chenopodioideae</taxon>
        <taxon>Atripliceae</taxon>
        <taxon>Chenopodium</taxon>
    </lineage>
</organism>
<dbReference type="OMA" id="REYMFEM"/>
<dbReference type="GO" id="GO:0045927">
    <property type="term" value="P:positive regulation of growth"/>
    <property type="evidence" value="ECO:0007669"/>
    <property type="project" value="InterPro"/>
</dbReference>
<dbReference type="AlphaFoldDB" id="A0A803N929"/>
<dbReference type="Pfam" id="PF11961">
    <property type="entry name" value="DUF3475"/>
    <property type="match status" value="1"/>
</dbReference>
<dbReference type="Pfam" id="PF05003">
    <property type="entry name" value="DUF668"/>
    <property type="match status" value="1"/>
</dbReference>